<dbReference type="KEGG" id="sfq:C7J90_11570"/>
<dbReference type="AlphaFoldDB" id="A0AAQ0HSN1"/>
<keyword evidence="5" id="KW-1185">Reference proteome</keyword>
<dbReference type="Proteomes" id="UP000256337">
    <property type="component" value="Unassembled WGS sequence"/>
</dbReference>
<dbReference type="Proteomes" id="UP000597038">
    <property type="component" value="Unassembled WGS sequence"/>
</dbReference>
<dbReference type="Pfam" id="PF22564">
    <property type="entry name" value="HAAS"/>
    <property type="match status" value="1"/>
</dbReference>
<feature type="transmembrane region" description="Helical" evidence="1">
    <location>
        <begin position="108"/>
        <end position="133"/>
    </location>
</feature>
<evidence type="ECO:0000313" key="2">
    <source>
        <dbReference type="EMBL" id="MBH9580612.1"/>
    </source>
</evidence>
<dbReference type="EMBL" id="JAEDAQ010000005">
    <property type="protein sequence ID" value="MBH9580612.1"/>
    <property type="molecule type" value="Genomic_DNA"/>
</dbReference>
<evidence type="ECO:0000256" key="1">
    <source>
        <dbReference type="SAM" id="Phobius"/>
    </source>
</evidence>
<gene>
    <name evidence="3" type="ORF">DOS76_08310</name>
    <name evidence="2" type="ORF">I9026_04425</name>
</gene>
<evidence type="ECO:0000313" key="3">
    <source>
        <dbReference type="EMBL" id="REI20789.1"/>
    </source>
</evidence>
<protein>
    <submittedName>
        <fullName evidence="3">DUF1700 domain-containing protein</fullName>
    </submittedName>
</protein>
<feature type="transmembrane region" description="Helical" evidence="1">
    <location>
        <begin position="81"/>
        <end position="102"/>
    </location>
</feature>
<proteinExistence type="predicted"/>
<accession>A0AAQ0HSN1</accession>
<evidence type="ECO:0000313" key="4">
    <source>
        <dbReference type="Proteomes" id="UP000256337"/>
    </source>
</evidence>
<keyword evidence="1" id="KW-0472">Membrane</keyword>
<comment type="caution">
    <text evidence="3">The sequence shown here is derived from an EMBL/GenBank/DDBJ whole genome shotgun (WGS) entry which is preliminary data.</text>
</comment>
<dbReference type="GeneID" id="48058865"/>
<sequence>MDKITYLNELEHRLKKLPSYRIDEVMTKYEQYFYEEGENGKTDKEIVKMLDSPKKVAKQSYAAYAVKNAEKKPDFVHIARALVATIGMSIITLFIIMIPLFFVSLFVLAGAFISIGMILAPAIVLISTMWVGVQYFSLSNFIFSMSFLGLGIVFIVIITKIVLVIRYAIIRYLTWNINFIKKGTVKE</sequence>
<evidence type="ECO:0000313" key="5">
    <source>
        <dbReference type="Proteomes" id="UP000597038"/>
    </source>
</evidence>
<dbReference type="RefSeq" id="WP_103207534.1">
    <property type="nucleotide sequence ID" value="NZ_CAJUZQ010000005.1"/>
</dbReference>
<keyword evidence="1" id="KW-1133">Transmembrane helix</keyword>
<name>A0AAQ0HSN1_9STAP</name>
<organism evidence="3 4">
    <name type="scientific">Staphylococcus felis</name>
    <dbReference type="NCBI Taxonomy" id="46127"/>
    <lineage>
        <taxon>Bacteria</taxon>
        <taxon>Bacillati</taxon>
        <taxon>Bacillota</taxon>
        <taxon>Bacilli</taxon>
        <taxon>Bacillales</taxon>
        <taxon>Staphylococcaceae</taxon>
        <taxon>Staphylococcus</taxon>
    </lineage>
</organism>
<feature type="transmembrane region" description="Helical" evidence="1">
    <location>
        <begin position="145"/>
        <end position="169"/>
    </location>
</feature>
<dbReference type="EMBL" id="QKYD01000121">
    <property type="protein sequence ID" value="REI20789.1"/>
    <property type="molecule type" value="Genomic_DNA"/>
</dbReference>
<reference evidence="2 5" key="2">
    <citation type="submission" date="2020-12" db="EMBL/GenBank/DDBJ databases">
        <title>Genomic analysis of Staphylococcus felis from a cat with skin infection.</title>
        <authorList>
            <person name="Aslantas O."/>
            <person name="Keskin O."/>
            <person name="Buyukaltay K."/>
            <person name="Gullu Yucetepe A."/>
        </authorList>
    </citation>
    <scope>NUCLEOTIDE SEQUENCE [LARGE SCALE GENOMIC DNA]</scope>
    <source>
        <strain evidence="2 5">HARRANVET</strain>
    </source>
</reference>
<keyword evidence="1" id="KW-0812">Transmembrane</keyword>
<reference evidence="3 4" key="1">
    <citation type="journal article" date="2018" name="Vet. Microbiol.">
        <title>Characterisation of Staphylococcus felis isolated from cats using whole genome sequencing.</title>
        <authorList>
            <person name="Worthing K."/>
            <person name="Pang S."/>
            <person name="Trott D.J."/>
            <person name="Abraham S."/>
            <person name="Coombs G.W."/>
            <person name="Jordan D."/>
            <person name="McIntyre L."/>
            <person name="Davies M.R."/>
            <person name="Norris J."/>
        </authorList>
    </citation>
    <scope>NUCLEOTIDE SEQUENCE [LARGE SCALE GENOMIC DNA]</scope>
    <source>
        <strain evidence="3 4">F25</strain>
    </source>
</reference>